<dbReference type="Proteomes" id="UP001174315">
    <property type="component" value="Unassembled WGS sequence"/>
</dbReference>
<feature type="transmembrane region" description="Helical" evidence="1">
    <location>
        <begin position="30"/>
        <end position="51"/>
    </location>
</feature>
<organism evidence="2 3">
    <name type="scientific">Stenotrophomonas indicatrix</name>
    <dbReference type="NCBI Taxonomy" id="2045451"/>
    <lineage>
        <taxon>Bacteria</taxon>
        <taxon>Pseudomonadati</taxon>
        <taxon>Pseudomonadota</taxon>
        <taxon>Gammaproteobacteria</taxon>
        <taxon>Lysobacterales</taxon>
        <taxon>Lysobacteraceae</taxon>
        <taxon>Stenotrophomonas</taxon>
    </lineage>
</organism>
<sequence>MKSTKSRLMTCFVLASLDFMSVLFPPLTGWKMFILVIAGLMLNLVVVFLVLKSVAPLMNGGEHEINVTLSRRWVSAVGMAGTLAILAAGFQGSIERQSIPFLLSGYMLLLIVPGKF</sequence>
<protein>
    <submittedName>
        <fullName evidence="2">Uncharacterized protein</fullName>
    </submittedName>
</protein>
<keyword evidence="1" id="KW-0472">Membrane</keyword>
<dbReference type="RefSeq" id="WP_301910949.1">
    <property type="nucleotide sequence ID" value="NZ_DAMAEN010000002.1"/>
</dbReference>
<evidence type="ECO:0000313" key="2">
    <source>
        <dbReference type="EMBL" id="MDN8671059.1"/>
    </source>
</evidence>
<name>A0ABT8QGT1_9GAMM</name>
<comment type="caution">
    <text evidence="2">The sequence shown here is derived from an EMBL/GenBank/DDBJ whole genome shotgun (WGS) entry which is preliminary data.</text>
</comment>
<reference evidence="2" key="1">
    <citation type="submission" date="2023-07" db="EMBL/GenBank/DDBJ databases">
        <title>Stenotrophomonas isolates from soil.</title>
        <authorList>
            <person name="Sharma V."/>
            <person name="Zur-Pinska J."/>
            <person name="Hay A.G."/>
        </authorList>
    </citation>
    <scope>NUCLEOTIDE SEQUENCE</scope>
    <source>
        <strain evidence="2">C2</strain>
    </source>
</reference>
<keyword evidence="1" id="KW-1133">Transmembrane helix</keyword>
<evidence type="ECO:0000313" key="3">
    <source>
        <dbReference type="Proteomes" id="UP001174315"/>
    </source>
</evidence>
<keyword evidence="3" id="KW-1185">Reference proteome</keyword>
<keyword evidence="1" id="KW-0812">Transmembrane</keyword>
<dbReference type="EMBL" id="JAUKNN010000051">
    <property type="protein sequence ID" value="MDN8671059.1"/>
    <property type="molecule type" value="Genomic_DNA"/>
</dbReference>
<accession>A0ABT8QGT1</accession>
<proteinExistence type="predicted"/>
<gene>
    <name evidence="2" type="ORF">Q0S36_17060</name>
</gene>
<evidence type="ECO:0000256" key="1">
    <source>
        <dbReference type="SAM" id="Phobius"/>
    </source>
</evidence>
<feature type="transmembrane region" description="Helical" evidence="1">
    <location>
        <begin position="72"/>
        <end position="91"/>
    </location>
</feature>